<feature type="domain" description="Histidine kinase" evidence="11">
    <location>
        <begin position="550"/>
        <end position="741"/>
    </location>
</feature>
<dbReference type="EC" id="2.7.13.3" evidence="2"/>
<proteinExistence type="predicted"/>
<dbReference type="PANTHER" id="PTHR24421">
    <property type="entry name" value="NITRATE/NITRITE SENSOR PROTEIN NARX-RELATED"/>
    <property type="match status" value="1"/>
</dbReference>
<dbReference type="Gene3D" id="1.25.40.10">
    <property type="entry name" value="Tetratricopeptide repeat domain"/>
    <property type="match status" value="1"/>
</dbReference>
<keyword evidence="10" id="KW-0732">Signal</keyword>
<evidence type="ECO:0000256" key="3">
    <source>
        <dbReference type="ARBA" id="ARBA00022553"/>
    </source>
</evidence>
<dbReference type="CDD" id="cd16917">
    <property type="entry name" value="HATPase_UhpB-NarQ-NarX-like"/>
    <property type="match status" value="1"/>
</dbReference>
<evidence type="ECO:0000256" key="8">
    <source>
        <dbReference type="ARBA" id="ARBA00023012"/>
    </source>
</evidence>
<comment type="catalytic activity">
    <reaction evidence="1">
        <text>ATP + protein L-histidine = ADP + protein N-phospho-L-histidine.</text>
        <dbReference type="EC" id="2.7.13.3"/>
    </reaction>
</comment>
<protein>
    <recommendedName>
        <fullName evidence="2">histidine kinase</fullName>
        <ecNumber evidence="2">2.7.13.3</ecNumber>
    </recommendedName>
</protein>
<keyword evidence="9" id="KW-1133">Transmembrane helix</keyword>
<keyword evidence="9" id="KW-0472">Membrane</keyword>
<keyword evidence="13" id="KW-1185">Reference proteome</keyword>
<reference evidence="12 13" key="1">
    <citation type="submission" date="2018-11" db="EMBL/GenBank/DDBJ databases">
        <title>Flavobacterium sp. nov., YIM 102701-2 draft genome.</title>
        <authorList>
            <person name="Li G."/>
            <person name="Jiang Y."/>
        </authorList>
    </citation>
    <scope>NUCLEOTIDE SEQUENCE [LARGE SCALE GENOMIC DNA]</scope>
    <source>
        <strain evidence="12 13">YIM 102701-2</strain>
    </source>
</reference>
<evidence type="ECO:0000256" key="10">
    <source>
        <dbReference type="SAM" id="SignalP"/>
    </source>
</evidence>
<dbReference type="InterPro" id="IPR036890">
    <property type="entry name" value="HATPase_C_sf"/>
</dbReference>
<sequence length="741" mass="86935">MLNRLKKIIFYFIFINIFNASSAQETLINIEKEYKSKTILSPDYYEVVARYAQILLVNDKIDDSFSLLQKEYKTAKKLNAFGNFAYLKSIESLQYSAIGEREKSKISFQEARINADKTSNFNIKGFVCYAGGWLAIRDSNEIEAVDYFLKALKYYDLETDYRNSARRKSVIYHELAQIYADWNEYELQEKYTIKTLDSALQQDNQDAIFSAYMAVGNMYEKQLYENPTNEKLRDLVELNYLKAIKIYHENEMIYPSDYSYVTINLASLYIKYYPDSHKEKAREYALMAQKVTNINDEPNHISSILEIFAEIALKENNKKESKKLFIEALDVLEKSMKKNTNIELSIYDKLIKIESEAGNYKEALAYQKKYLEVFKYVYDYKKLIHSKKIDADYEKKLQKKEYEKLQLISDKKEQQIQLLNIQNLERETQFNNLKLIEENQAKKLALSELGTQKKQQELKLARLETQTKNKDLLNYQEKLSYKEQINNFYIIIIISIALILILLLFLLRQRTKRMIDKENSYKLAIEKEKQHTKISALTSLLDGQERERERLARDLHDGLGGLLSATKLQLSDLINKKKDSQDDELKTISDHIDFAINKLRKVSHNLMPDLLIKYGLEAALKEFANRMKNNNLEIHVTFLSYSNTLVTDKQLFVYRIIQELVNNAIKHAQAKHIIIQLVEETNFYQITVEDDGKGFEVNNLEFKNSAGFINIQSRIQFLKGTFEIHSQKNLGTSFEFNFPKK</sequence>
<dbReference type="InterPro" id="IPR011990">
    <property type="entry name" value="TPR-like_helical_dom_sf"/>
</dbReference>
<dbReference type="OrthoDB" id="9778366at2"/>
<keyword evidence="7" id="KW-0067">ATP-binding</keyword>
<dbReference type="PROSITE" id="PS50109">
    <property type="entry name" value="HIS_KIN"/>
    <property type="match status" value="1"/>
</dbReference>
<accession>A0A3P3W349</accession>
<evidence type="ECO:0000259" key="11">
    <source>
        <dbReference type="PROSITE" id="PS50109"/>
    </source>
</evidence>
<dbReference type="GO" id="GO:0016020">
    <property type="term" value="C:membrane"/>
    <property type="evidence" value="ECO:0007669"/>
    <property type="project" value="InterPro"/>
</dbReference>
<name>A0A3P3W349_9FLAO</name>
<dbReference type="Gene3D" id="1.20.5.1930">
    <property type="match status" value="1"/>
</dbReference>
<dbReference type="PANTHER" id="PTHR24421:SF10">
    <property type="entry name" value="NITRATE_NITRITE SENSOR PROTEIN NARQ"/>
    <property type="match status" value="1"/>
</dbReference>
<organism evidence="12 13">
    <name type="scientific">Paenimyroides tangerinum</name>
    <dbReference type="NCBI Taxonomy" id="2488728"/>
    <lineage>
        <taxon>Bacteria</taxon>
        <taxon>Pseudomonadati</taxon>
        <taxon>Bacteroidota</taxon>
        <taxon>Flavobacteriia</taxon>
        <taxon>Flavobacteriales</taxon>
        <taxon>Flavobacteriaceae</taxon>
        <taxon>Paenimyroides</taxon>
    </lineage>
</organism>
<keyword evidence="4" id="KW-0808">Transferase</keyword>
<dbReference type="RefSeq" id="WP_125019513.1">
    <property type="nucleotide sequence ID" value="NZ_RQVQ01000026.1"/>
</dbReference>
<evidence type="ECO:0000313" key="13">
    <source>
        <dbReference type="Proteomes" id="UP000275719"/>
    </source>
</evidence>
<dbReference type="GO" id="GO:0005524">
    <property type="term" value="F:ATP binding"/>
    <property type="evidence" value="ECO:0007669"/>
    <property type="project" value="UniProtKB-KW"/>
</dbReference>
<dbReference type="GO" id="GO:0000155">
    <property type="term" value="F:phosphorelay sensor kinase activity"/>
    <property type="evidence" value="ECO:0007669"/>
    <property type="project" value="InterPro"/>
</dbReference>
<dbReference type="InterPro" id="IPR005467">
    <property type="entry name" value="His_kinase_dom"/>
</dbReference>
<evidence type="ECO:0000256" key="7">
    <source>
        <dbReference type="ARBA" id="ARBA00022840"/>
    </source>
</evidence>
<dbReference type="GO" id="GO:0046983">
    <property type="term" value="F:protein dimerization activity"/>
    <property type="evidence" value="ECO:0007669"/>
    <property type="project" value="InterPro"/>
</dbReference>
<dbReference type="InterPro" id="IPR003594">
    <property type="entry name" value="HATPase_dom"/>
</dbReference>
<feature type="chain" id="PRO_5017966125" description="histidine kinase" evidence="10">
    <location>
        <begin position="24"/>
        <end position="741"/>
    </location>
</feature>
<gene>
    <name evidence="12" type="ORF">EG240_11360</name>
</gene>
<keyword evidence="5" id="KW-0547">Nucleotide-binding</keyword>
<evidence type="ECO:0000256" key="5">
    <source>
        <dbReference type="ARBA" id="ARBA00022741"/>
    </source>
</evidence>
<evidence type="ECO:0000256" key="9">
    <source>
        <dbReference type="SAM" id="Phobius"/>
    </source>
</evidence>
<comment type="caution">
    <text evidence="12">The sequence shown here is derived from an EMBL/GenBank/DDBJ whole genome shotgun (WGS) entry which is preliminary data.</text>
</comment>
<feature type="signal peptide" evidence="10">
    <location>
        <begin position="1"/>
        <end position="23"/>
    </location>
</feature>
<evidence type="ECO:0000256" key="2">
    <source>
        <dbReference type="ARBA" id="ARBA00012438"/>
    </source>
</evidence>
<evidence type="ECO:0000256" key="1">
    <source>
        <dbReference type="ARBA" id="ARBA00000085"/>
    </source>
</evidence>
<evidence type="ECO:0000313" key="12">
    <source>
        <dbReference type="EMBL" id="RRJ89521.1"/>
    </source>
</evidence>
<dbReference type="SUPFAM" id="SSF48452">
    <property type="entry name" value="TPR-like"/>
    <property type="match status" value="1"/>
</dbReference>
<keyword evidence="8" id="KW-0902">Two-component regulatory system</keyword>
<dbReference type="InterPro" id="IPR011712">
    <property type="entry name" value="Sig_transdc_His_kin_sub3_dim/P"/>
</dbReference>
<evidence type="ECO:0000256" key="6">
    <source>
        <dbReference type="ARBA" id="ARBA00022777"/>
    </source>
</evidence>
<dbReference type="SMART" id="SM00387">
    <property type="entry name" value="HATPase_c"/>
    <property type="match status" value="1"/>
</dbReference>
<dbReference type="Pfam" id="PF07730">
    <property type="entry name" value="HisKA_3"/>
    <property type="match status" value="1"/>
</dbReference>
<keyword evidence="6 12" id="KW-0418">Kinase</keyword>
<dbReference type="Proteomes" id="UP000275719">
    <property type="component" value="Unassembled WGS sequence"/>
</dbReference>
<dbReference type="AlphaFoldDB" id="A0A3P3W349"/>
<dbReference type="InterPro" id="IPR050482">
    <property type="entry name" value="Sensor_HK_TwoCompSys"/>
</dbReference>
<dbReference type="Gene3D" id="3.30.565.10">
    <property type="entry name" value="Histidine kinase-like ATPase, C-terminal domain"/>
    <property type="match status" value="1"/>
</dbReference>
<dbReference type="SUPFAM" id="SSF55874">
    <property type="entry name" value="ATPase domain of HSP90 chaperone/DNA topoisomerase II/histidine kinase"/>
    <property type="match status" value="1"/>
</dbReference>
<dbReference type="Pfam" id="PF02518">
    <property type="entry name" value="HATPase_c"/>
    <property type="match status" value="1"/>
</dbReference>
<keyword evidence="3" id="KW-0597">Phosphoprotein</keyword>
<evidence type="ECO:0000256" key="4">
    <source>
        <dbReference type="ARBA" id="ARBA00022679"/>
    </source>
</evidence>
<dbReference type="EMBL" id="RQVQ01000026">
    <property type="protein sequence ID" value="RRJ89521.1"/>
    <property type="molecule type" value="Genomic_DNA"/>
</dbReference>
<keyword evidence="9" id="KW-0812">Transmembrane</keyword>
<feature type="transmembrane region" description="Helical" evidence="9">
    <location>
        <begin position="488"/>
        <end position="507"/>
    </location>
</feature>